<protein>
    <recommendedName>
        <fullName evidence="4">General secretion pathway GspH domain-containing protein</fullName>
    </recommendedName>
</protein>
<keyword evidence="1" id="KW-0812">Transmembrane</keyword>
<comment type="caution">
    <text evidence="2">The sequence shown here is derived from an EMBL/GenBank/DDBJ whole genome shotgun (WGS) entry which is preliminary data.</text>
</comment>
<sequence>MKKLIKKLLTTNYFLLTSPRGFTLVETMIAVTLFTILMTIGSGAVLNTSSIYRKTANLRAAVDNLSFVMEDMARNLRLGSEYTGSDYIIDFKAVDGTPTSYIFDSNDNYKIKKQKGSGQFETLTLPEIEIDSSSGFELDNTGQPMVTIRISGKVIYKDLESEINLQTTVSQRLLE</sequence>
<accession>A0A1F6VK71</accession>
<feature type="transmembrane region" description="Helical" evidence="1">
    <location>
        <begin position="21"/>
        <end position="46"/>
    </location>
</feature>
<evidence type="ECO:0000313" key="3">
    <source>
        <dbReference type="Proteomes" id="UP000178059"/>
    </source>
</evidence>
<evidence type="ECO:0000256" key="1">
    <source>
        <dbReference type="SAM" id="Phobius"/>
    </source>
</evidence>
<dbReference type="InterPro" id="IPR012902">
    <property type="entry name" value="N_methyl_site"/>
</dbReference>
<evidence type="ECO:0008006" key="4">
    <source>
        <dbReference type="Google" id="ProtNLM"/>
    </source>
</evidence>
<organism evidence="2 3">
    <name type="scientific">Candidatus Nomurabacteria bacterium RIFCSPHIGHO2_01_FULL_42_16</name>
    <dbReference type="NCBI Taxonomy" id="1801743"/>
    <lineage>
        <taxon>Bacteria</taxon>
        <taxon>Candidatus Nomuraibacteriota</taxon>
    </lineage>
</organism>
<gene>
    <name evidence="2" type="ORF">A2824_03620</name>
</gene>
<dbReference type="Proteomes" id="UP000178059">
    <property type="component" value="Unassembled WGS sequence"/>
</dbReference>
<dbReference type="AlphaFoldDB" id="A0A1F6VK71"/>
<dbReference type="EMBL" id="MFTT01000014">
    <property type="protein sequence ID" value="OGI70024.1"/>
    <property type="molecule type" value="Genomic_DNA"/>
</dbReference>
<reference evidence="2 3" key="1">
    <citation type="journal article" date="2016" name="Nat. Commun.">
        <title>Thousands of microbial genomes shed light on interconnected biogeochemical processes in an aquifer system.</title>
        <authorList>
            <person name="Anantharaman K."/>
            <person name="Brown C.T."/>
            <person name="Hug L.A."/>
            <person name="Sharon I."/>
            <person name="Castelle C.J."/>
            <person name="Probst A.J."/>
            <person name="Thomas B.C."/>
            <person name="Singh A."/>
            <person name="Wilkins M.J."/>
            <person name="Karaoz U."/>
            <person name="Brodie E.L."/>
            <person name="Williams K.H."/>
            <person name="Hubbard S.S."/>
            <person name="Banfield J.F."/>
        </authorList>
    </citation>
    <scope>NUCLEOTIDE SEQUENCE [LARGE SCALE GENOMIC DNA]</scope>
</reference>
<name>A0A1F6VK71_9BACT</name>
<dbReference type="Pfam" id="PF07963">
    <property type="entry name" value="N_methyl"/>
    <property type="match status" value="1"/>
</dbReference>
<keyword evidence="1" id="KW-1133">Transmembrane helix</keyword>
<dbReference type="NCBIfam" id="TIGR02532">
    <property type="entry name" value="IV_pilin_GFxxxE"/>
    <property type="match status" value="1"/>
</dbReference>
<keyword evidence="1" id="KW-0472">Membrane</keyword>
<proteinExistence type="predicted"/>
<dbReference type="STRING" id="1801743.A2824_03620"/>
<evidence type="ECO:0000313" key="2">
    <source>
        <dbReference type="EMBL" id="OGI70024.1"/>
    </source>
</evidence>